<keyword evidence="2" id="KW-1185">Reference proteome</keyword>
<sequence>KNVYKWYKLFTESREDINDDARPRRPSIKASGD</sequence>
<evidence type="ECO:0000313" key="1">
    <source>
        <dbReference type="EMBL" id="EFN65317.1"/>
    </source>
</evidence>
<gene>
    <name evidence="1" type="ORF">EAG_14339</name>
</gene>
<reference evidence="1 2" key="1">
    <citation type="journal article" date="2010" name="Science">
        <title>Genomic comparison of the ants Camponotus floridanus and Harpegnathos saltator.</title>
        <authorList>
            <person name="Bonasio R."/>
            <person name="Zhang G."/>
            <person name="Ye C."/>
            <person name="Mutti N.S."/>
            <person name="Fang X."/>
            <person name="Qin N."/>
            <person name="Donahue G."/>
            <person name="Yang P."/>
            <person name="Li Q."/>
            <person name="Li C."/>
            <person name="Zhang P."/>
            <person name="Huang Z."/>
            <person name="Berger S.L."/>
            <person name="Reinberg D."/>
            <person name="Wang J."/>
            <person name="Liebig J."/>
        </authorList>
    </citation>
    <scope>NUCLEOTIDE SEQUENCE [LARGE SCALE GENOMIC DNA]</scope>
    <source>
        <strain evidence="2">C129</strain>
    </source>
</reference>
<dbReference type="Proteomes" id="UP000000311">
    <property type="component" value="Unassembled WGS sequence"/>
</dbReference>
<accession>E2AMM1</accession>
<evidence type="ECO:0000313" key="2">
    <source>
        <dbReference type="Proteomes" id="UP000000311"/>
    </source>
</evidence>
<protein>
    <recommendedName>
        <fullName evidence="3">Mos1 transposase HTH domain-containing protein</fullName>
    </recommendedName>
</protein>
<organism evidence="2">
    <name type="scientific">Camponotus floridanus</name>
    <name type="common">Florida carpenter ant</name>
    <dbReference type="NCBI Taxonomy" id="104421"/>
    <lineage>
        <taxon>Eukaryota</taxon>
        <taxon>Metazoa</taxon>
        <taxon>Ecdysozoa</taxon>
        <taxon>Arthropoda</taxon>
        <taxon>Hexapoda</taxon>
        <taxon>Insecta</taxon>
        <taxon>Pterygota</taxon>
        <taxon>Neoptera</taxon>
        <taxon>Endopterygota</taxon>
        <taxon>Hymenoptera</taxon>
        <taxon>Apocrita</taxon>
        <taxon>Aculeata</taxon>
        <taxon>Formicoidea</taxon>
        <taxon>Formicidae</taxon>
        <taxon>Formicinae</taxon>
        <taxon>Camponotus</taxon>
    </lineage>
</organism>
<feature type="non-terminal residue" evidence="1">
    <location>
        <position position="33"/>
    </location>
</feature>
<feature type="non-terminal residue" evidence="1">
    <location>
        <position position="1"/>
    </location>
</feature>
<proteinExistence type="predicted"/>
<dbReference type="InParanoid" id="E2AMM1"/>
<dbReference type="EMBL" id="GL440836">
    <property type="protein sequence ID" value="EFN65317.1"/>
    <property type="molecule type" value="Genomic_DNA"/>
</dbReference>
<dbReference type="AlphaFoldDB" id="E2AMM1"/>
<name>E2AMM1_CAMFO</name>
<evidence type="ECO:0008006" key="3">
    <source>
        <dbReference type="Google" id="ProtNLM"/>
    </source>
</evidence>